<dbReference type="PANTHER" id="PTHR47053:SF1">
    <property type="entry name" value="MUREIN DD-ENDOPEPTIDASE MEPH-RELATED"/>
    <property type="match status" value="1"/>
</dbReference>
<dbReference type="InterPro" id="IPR051202">
    <property type="entry name" value="Peptidase_C40"/>
</dbReference>
<feature type="chain" id="PRO_5045533536" evidence="8">
    <location>
        <begin position="25"/>
        <end position="415"/>
    </location>
</feature>
<name>A0ABV5WDM0_9BACI</name>
<dbReference type="InterPro" id="IPR038765">
    <property type="entry name" value="Papain-like_cys_pep_sf"/>
</dbReference>
<dbReference type="Proteomes" id="UP001589609">
    <property type="component" value="Unassembled WGS sequence"/>
</dbReference>
<dbReference type="RefSeq" id="WP_379948846.1">
    <property type="nucleotide sequence ID" value="NZ_JBHMAF010000034.1"/>
</dbReference>
<evidence type="ECO:0000256" key="3">
    <source>
        <dbReference type="ARBA" id="ARBA00022729"/>
    </source>
</evidence>
<evidence type="ECO:0000256" key="7">
    <source>
        <dbReference type="SAM" id="MobiDB-lite"/>
    </source>
</evidence>
<keyword evidence="11" id="KW-1185">Reference proteome</keyword>
<keyword evidence="6" id="KW-0175">Coiled coil</keyword>
<dbReference type="EMBL" id="JBHMAF010000034">
    <property type="protein sequence ID" value="MFB9758548.1"/>
    <property type="molecule type" value="Genomic_DNA"/>
</dbReference>
<evidence type="ECO:0000313" key="11">
    <source>
        <dbReference type="Proteomes" id="UP001589609"/>
    </source>
</evidence>
<sequence>MNNWKAVSCAIAAGLMIFTTTAPAVMAEDNIQVESTVRAQQIQEYQKQISDVKKEIEKYEQDRIENEQKKAETQKNLTETQQLIVQKNEEIAALEKKIEQREYVIKNRLVALQSQQRSNMVTDVIVDAESLSDLLDRISSVSLIFQSDKDILEAQQRDEDAVKAAQELVVQKQKELTEVAASLDKVSAEIEAARQAKQGAVDELEGKIQQLVQEDLDEKARKELEEAAMFAQRMANETSITTDEQAAPAQEAAAPAQEAAASAQTAAAPAQKAAKPAQAAPAQTAPAQTAPAKPAPAPAPTSGGVVAKAQQYLGVPYVFGGASPSGFDCSGFISYVYGKARTDVSGYWGSVSRISRDQLQPGDLIFFQNTYKPGPSHIGIYVGNNTMIHAGDSGIAYSNLSSSYNQSHLLGYGRF</sequence>
<evidence type="ECO:0000256" key="4">
    <source>
        <dbReference type="ARBA" id="ARBA00022801"/>
    </source>
</evidence>
<dbReference type="Gene3D" id="6.10.250.3150">
    <property type="match status" value="1"/>
</dbReference>
<keyword evidence="4" id="KW-0378">Hydrolase</keyword>
<keyword evidence="2" id="KW-0645">Protease</keyword>
<feature type="coiled-coil region" evidence="6">
    <location>
        <begin position="176"/>
        <end position="214"/>
    </location>
</feature>
<feature type="coiled-coil region" evidence="6">
    <location>
        <begin position="42"/>
        <end position="104"/>
    </location>
</feature>
<gene>
    <name evidence="10" type="ORF">ACFFMS_08450</name>
</gene>
<proteinExistence type="inferred from homology"/>
<evidence type="ECO:0000256" key="2">
    <source>
        <dbReference type="ARBA" id="ARBA00022670"/>
    </source>
</evidence>
<dbReference type="InterPro" id="IPR057309">
    <property type="entry name" value="PcsB_CC"/>
</dbReference>
<keyword evidence="3 8" id="KW-0732">Signal</keyword>
<evidence type="ECO:0000313" key="10">
    <source>
        <dbReference type="EMBL" id="MFB9758548.1"/>
    </source>
</evidence>
<accession>A0ABV5WDM0</accession>
<dbReference type="InterPro" id="IPR000064">
    <property type="entry name" value="NLP_P60_dom"/>
</dbReference>
<evidence type="ECO:0000256" key="6">
    <source>
        <dbReference type="SAM" id="Coils"/>
    </source>
</evidence>
<comment type="similarity">
    <text evidence="1">Belongs to the peptidase C40 family.</text>
</comment>
<evidence type="ECO:0000256" key="8">
    <source>
        <dbReference type="SAM" id="SignalP"/>
    </source>
</evidence>
<feature type="signal peptide" evidence="8">
    <location>
        <begin position="1"/>
        <end position="24"/>
    </location>
</feature>
<feature type="compositionally biased region" description="Low complexity" evidence="7">
    <location>
        <begin position="244"/>
        <end position="292"/>
    </location>
</feature>
<comment type="caution">
    <text evidence="10">The sequence shown here is derived from an EMBL/GenBank/DDBJ whole genome shotgun (WGS) entry which is preliminary data.</text>
</comment>
<dbReference type="PROSITE" id="PS51935">
    <property type="entry name" value="NLPC_P60"/>
    <property type="match status" value="1"/>
</dbReference>
<keyword evidence="5" id="KW-0788">Thiol protease</keyword>
<feature type="region of interest" description="Disordered" evidence="7">
    <location>
        <begin position="238"/>
        <end position="303"/>
    </location>
</feature>
<dbReference type="Pfam" id="PF24568">
    <property type="entry name" value="CC_PcsB"/>
    <property type="match status" value="1"/>
</dbReference>
<evidence type="ECO:0000259" key="9">
    <source>
        <dbReference type="PROSITE" id="PS51935"/>
    </source>
</evidence>
<dbReference type="Pfam" id="PF00877">
    <property type="entry name" value="NLPC_P60"/>
    <property type="match status" value="1"/>
</dbReference>
<reference evidence="10 11" key="1">
    <citation type="submission" date="2024-09" db="EMBL/GenBank/DDBJ databases">
        <authorList>
            <person name="Sun Q."/>
            <person name="Mori K."/>
        </authorList>
    </citation>
    <scope>NUCLEOTIDE SEQUENCE [LARGE SCALE GENOMIC DNA]</scope>
    <source>
        <strain evidence="10 11">JCM 11201</strain>
    </source>
</reference>
<dbReference type="SUPFAM" id="SSF54001">
    <property type="entry name" value="Cysteine proteinases"/>
    <property type="match status" value="1"/>
</dbReference>
<dbReference type="PANTHER" id="PTHR47053">
    <property type="entry name" value="MUREIN DD-ENDOPEPTIDASE MEPH-RELATED"/>
    <property type="match status" value="1"/>
</dbReference>
<protein>
    <submittedName>
        <fullName evidence="10">NlpC/P60 family protein</fullName>
    </submittedName>
</protein>
<dbReference type="Gene3D" id="3.90.1720.10">
    <property type="entry name" value="endopeptidase domain like (from Nostoc punctiforme)"/>
    <property type="match status" value="1"/>
</dbReference>
<evidence type="ECO:0000256" key="1">
    <source>
        <dbReference type="ARBA" id="ARBA00007074"/>
    </source>
</evidence>
<organism evidence="10 11">
    <name type="scientific">Ectobacillus funiculus</name>
    <dbReference type="NCBI Taxonomy" id="137993"/>
    <lineage>
        <taxon>Bacteria</taxon>
        <taxon>Bacillati</taxon>
        <taxon>Bacillota</taxon>
        <taxon>Bacilli</taxon>
        <taxon>Bacillales</taxon>
        <taxon>Bacillaceae</taxon>
        <taxon>Ectobacillus</taxon>
    </lineage>
</organism>
<feature type="domain" description="NlpC/P60" evidence="9">
    <location>
        <begin position="299"/>
        <end position="415"/>
    </location>
</feature>
<evidence type="ECO:0000256" key="5">
    <source>
        <dbReference type="ARBA" id="ARBA00022807"/>
    </source>
</evidence>